<evidence type="ECO:0000313" key="2">
    <source>
        <dbReference type="EMBL" id="BCV43977.1"/>
    </source>
</evidence>
<evidence type="ECO:0000313" key="3">
    <source>
        <dbReference type="EMBL" id="SUI50961.1"/>
    </source>
</evidence>
<evidence type="ECO:0000313" key="4">
    <source>
        <dbReference type="Proteomes" id="UP000254069"/>
    </source>
</evidence>
<keyword evidence="4" id="KW-1185">Reference proteome</keyword>
<reference evidence="2" key="2">
    <citation type="submission" date="2021-05" db="EMBL/GenBank/DDBJ databases">
        <title>Molecular characterization for Shewanella algae harboring chromosomal blaOXA-55-like strains isolated from clinical and environment sample.</title>
        <authorList>
            <person name="Ohama Y."/>
            <person name="Aoki K."/>
            <person name="Harada S."/>
            <person name="Moriya K."/>
            <person name="Ishii Y."/>
            <person name="Tateda K."/>
        </authorList>
    </citation>
    <scope>NUCLEOTIDE SEQUENCE</scope>
    <source>
        <strain evidence="2">TUM17379</strain>
    </source>
</reference>
<proteinExistence type="inferred from homology"/>
<accession>A0A379YWZ0</accession>
<dbReference type="RefSeq" id="WP_025011525.1">
    <property type="nucleotide sequence ID" value="NZ_AP024609.1"/>
</dbReference>
<dbReference type="PIRSF" id="PIRSF006287">
    <property type="entry name" value="UCP006287"/>
    <property type="match status" value="1"/>
</dbReference>
<organism evidence="3 4">
    <name type="scientific">Shewanella algae</name>
    <dbReference type="NCBI Taxonomy" id="38313"/>
    <lineage>
        <taxon>Bacteria</taxon>
        <taxon>Pseudomonadati</taxon>
        <taxon>Pseudomonadota</taxon>
        <taxon>Gammaproteobacteria</taxon>
        <taxon>Alteromonadales</taxon>
        <taxon>Shewanellaceae</taxon>
        <taxon>Shewanella</taxon>
    </lineage>
</organism>
<name>A0A379YWZ0_9GAMM</name>
<gene>
    <name evidence="3" type="ORF">NCTC10738_00591</name>
    <name evidence="2" type="ORF">TUM17379_09950</name>
</gene>
<reference evidence="3 4" key="1">
    <citation type="submission" date="2018-06" db="EMBL/GenBank/DDBJ databases">
        <authorList>
            <consortium name="Pathogen Informatics"/>
            <person name="Doyle S."/>
        </authorList>
    </citation>
    <scope>NUCLEOTIDE SEQUENCE [LARGE SCALE GENOMIC DNA]</scope>
    <source>
        <strain evidence="3 4">NCTC10738</strain>
    </source>
</reference>
<evidence type="ECO:0000256" key="1">
    <source>
        <dbReference type="ARBA" id="ARBA00005367"/>
    </source>
</evidence>
<dbReference type="Proteomes" id="UP000825078">
    <property type="component" value="Chromosome"/>
</dbReference>
<dbReference type="Proteomes" id="UP000254069">
    <property type="component" value="Unassembled WGS sequence"/>
</dbReference>
<dbReference type="InterPro" id="IPR008249">
    <property type="entry name" value="UPF0231"/>
</dbReference>
<dbReference type="AlphaFoldDB" id="A0A379YWZ0"/>
<dbReference type="EMBL" id="AP024613">
    <property type="protein sequence ID" value="BCV43977.1"/>
    <property type="molecule type" value="Genomic_DNA"/>
</dbReference>
<dbReference type="KEGG" id="salg:BS332_12320"/>
<dbReference type="GeneID" id="93808044"/>
<sequence length="124" mass="14483">MEYEFRRNSLTGTAMARFSMEHHVLGQWFSEELADNAEICTQVKQALADLQSGRIREWQLIGRDLTLQLDQEQVRVYANVLEFGESQELDESLSLYDAESEAWCGLEDFQDVLESWCDFLHQSR</sequence>
<comment type="similarity">
    <text evidence="1">Belongs to the UPF0231 family.</text>
</comment>
<dbReference type="Pfam" id="PF06062">
    <property type="entry name" value="UPF0231"/>
    <property type="match status" value="1"/>
</dbReference>
<protein>
    <submittedName>
        <fullName evidence="2">UPF0231 protein</fullName>
    </submittedName>
</protein>
<dbReference type="EMBL" id="UGYO01000001">
    <property type="protein sequence ID" value="SUI50961.1"/>
    <property type="molecule type" value="Genomic_DNA"/>
</dbReference>